<keyword evidence="1" id="KW-0472">Membrane</keyword>
<organism evidence="2 3">
    <name type="scientific">Sphingomonas panacisoli</name>
    <dbReference type="NCBI Taxonomy" id="1813879"/>
    <lineage>
        <taxon>Bacteria</taxon>
        <taxon>Pseudomonadati</taxon>
        <taxon>Pseudomonadota</taxon>
        <taxon>Alphaproteobacteria</taxon>
        <taxon>Sphingomonadales</taxon>
        <taxon>Sphingomonadaceae</taxon>
        <taxon>Sphingomonas</taxon>
    </lineage>
</organism>
<dbReference type="OrthoDB" id="7276421at2"/>
<feature type="transmembrane region" description="Helical" evidence="1">
    <location>
        <begin position="97"/>
        <end position="118"/>
    </location>
</feature>
<keyword evidence="1" id="KW-1133">Transmembrane helix</keyword>
<keyword evidence="3" id="KW-1185">Reference proteome</keyword>
<evidence type="ECO:0000313" key="2">
    <source>
        <dbReference type="EMBL" id="QDZ09100.1"/>
    </source>
</evidence>
<dbReference type="EMBL" id="CP042306">
    <property type="protein sequence ID" value="QDZ09100.1"/>
    <property type="molecule type" value="Genomic_DNA"/>
</dbReference>
<evidence type="ECO:0008006" key="4">
    <source>
        <dbReference type="Google" id="ProtNLM"/>
    </source>
</evidence>
<feature type="transmembrane region" description="Helical" evidence="1">
    <location>
        <begin position="154"/>
        <end position="174"/>
    </location>
</feature>
<reference evidence="2 3" key="1">
    <citation type="submission" date="2019-07" db="EMBL/GenBank/DDBJ databases">
        <title>Full genome sequence of Sphingomonas sp. 4R-6-7(HKS19).</title>
        <authorList>
            <person name="Im W.-T."/>
        </authorList>
    </citation>
    <scope>NUCLEOTIDE SEQUENCE [LARGE SCALE GENOMIC DNA]</scope>
    <source>
        <strain evidence="2 3">HKS19</strain>
    </source>
</reference>
<evidence type="ECO:0000313" key="3">
    <source>
        <dbReference type="Proteomes" id="UP000315673"/>
    </source>
</evidence>
<feature type="transmembrane region" description="Helical" evidence="1">
    <location>
        <begin position="66"/>
        <end position="85"/>
    </location>
</feature>
<evidence type="ECO:0000256" key="1">
    <source>
        <dbReference type="SAM" id="Phobius"/>
    </source>
</evidence>
<sequence>MAKALAFLRSQGKTILIEALVNFILPYAIYSYAEAPFGEVRALIASSVPPILWSLVEFARHRRVDAVSILVLAGIVLSLLAMVGGGGVKFLQLREKLVTGVIGLVFLGSALIGRPLIYELARASMLRRSKDEADQFAALQVHAGFRRTMMVMTLVWGLGLIIDVAIGVVLVMTISVREYLIVNPILGYGTMGALGLWSFWYGRRQKRRGEARRAAEAAAAAP</sequence>
<name>A0A5B8LPP4_9SPHN</name>
<protein>
    <recommendedName>
        <fullName evidence="4">Transmembrane protein</fullName>
    </recommendedName>
</protein>
<keyword evidence="1" id="KW-0812">Transmembrane</keyword>
<dbReference type="Proteomes" id="UP000315673">
    <property type="component" value="Chromosome"/>
</dbReference>
<accession>A0A5B8LPP4</accession>
<feature type="transmembrane region" description="Helical" evidence="1">
    <location>
        <begin position="180"/>
        <end position="202"/>
    </location>
</feature>
<dbReference type="AlphaFoldDB" id="A0A5B8LPP4"/>
<gene>
    <name evidence="2" type="ORF">FPZ24_07685</name>
</gene>
<dbReference type="KEGG" id="spai:FPZ24_07685"/>
<dbReference type="NCBIfam" id="NF041646">
    <property type="entry name" value="VC0807_fam"/>
    <property type="match status" value="1"/>
</dbReference>
<proteinExistence type="predicted"/>